<keyword evidence="5" id="KW-0732">Signal</keyword>
<keyword evidence="6" id="KW-0560">Oxidoreductase</keyword>
<proteinExistence type="predicted"/>
<dbReference type="Pfam" id="PF03098">
    <property type="entry name" value="An_peroxidase"/>
    <property type="match status" value="1"/>
</dbReference>
<dbReference type="InterPro" id="IPR037120">
    <property type="entry name" value="Haem_peroxidase_sf_animal"/>
</dbReference>
<evidence type="ECO:0000256" key="9">
    <source>
        <dbReference type="SAM" id="Coils"/>
    </source>
</evidence>
<evidence type="ECO:0000256" key="3">
    <source>
        <dbReference type="ARBA" id="ARBA00022559"/>
    </source>
</evidence>
<dbReference type="EMBL" id="JAMKOV010000001">
    <property type="protein sequence ID" value="KAI8046186.1"/>
    <property type="molecule type" value="Genomic_DNA"/>
</dbReference>
<dbReference type="PROSITE" id="PS50292">
    <property type="entry name" value="PEROXIDASE_3"/>
    <property type="match status" value="1"/>
</dbReference>
<evidence type="ECO:0008006" key="12">
    <source>
        <dbReference type="Google" id="ProtNLM"/>
    </source>
</evidence>
<dbReference type="InterPro" id="IPR010255">
    <property type="entry name" value="Haem_peroxidase_sf"/>
</dbReference>
<reference evidence="10" key="1">
    <citation type="journal article" date="2023" name="Genome Biol. Evol.">
        <title>Long-read-based Genome Assembly of Drosophila gunungcola Reveals Fewer Chemosensory Genes in Flower-breeding Species.</title>
        <authorList>
            <person name="Negi A."/>
            <person name="Liao B.Y."/>
            <person name="Yeh S.D."/>
        </authorList>
    </citation>
    <scope>NUCLEOTIDE SEQUENCE</scope>
    <source>
        <strain evidence="10">Sukarami</strain>
    </source>
</reference>
<evidence type="ECO:0000313" key="11">
    <source>
        <dbReference type="Proteomes" id="UP001059596"/>
    </source>
</evidence>
<evidence type="ECO:0000256" key="8">
    <source>
        <dbReference type="PIRSR" id="PIRSR619791-2"/>
    </source>
</evidence>
<dbReference type="GO" id="GO:0006979">
    <property type="term" value="P:response to oxidative stress"/>
    <property type="evidence" value="ECO:0007669"/>
    <property type="project" value="InterPro"/>
</dbReference>
<feature type="binding site" description="axial binding residue" evidence="8">
    <location>
        <position position="773"/>
    </location>
    <ligand>
        <name>heme b</name>
        <dbReference type="ChEBI" id="CHEBI:60344"/>
    </ligand>
    <ligandPart>
        <name>Fe</name>
        <dbReference type="ChEBI" id="CHEBI:18248"/>
    </ligandPart>
</feature>
<dbReference type="GO" id="GO:0005576">
    <property type="term" value="C:extracellular region"/>
    <property type="evidence" value="ECO:0007669"/>
    <property type="project" value="UniProtKB-SubCell"/>
</dbReference>
<evidence type="ECO:0000256" key="5">
    <source>
        <dbReference type="ARBA" id="ARBA00022729"/>
    </source>
</evidence>
<dbReference type="PRINTS" id="PR00457">
    <property type="entry name" value="ANPEROXIDASE"/>
</dbReference>
<dbReference type="AlphaFoldDB" id="A0A9P9YZX4"/>
<dbReference type="GO" id="GO:0046872">
    <property type="term" value="F:metal ion binding"/>
    <property type="evidence" value="ECO:0007669"/>
    <property type="project" value="UniProtKB-KW"/>
</dbReference>
<comment type="subcellular location">
    <subcellularLocation>
        <location evidence="1">Secreted</location>
    </subcellularLocation>
</comment>
<keyword evidence="9" id="KW-0175">Coiled coil</keyword>
<evidence type="ECO:0000256" key="6">
    <source>
        <dbReference type="ARBA" id="ARBA00023002"/>
    </source>
</evidence>
<evidence type="ECO:0000256" key="2">
    <source>
        <dbReference type="ARBA" id="ARBA00022525"/>
    </source>
</evidence>
<dbReference type="PANTHER" id="PTHR11475">
    <property type="entry name" value="OXIDASE/PEROXIDASE"/>
    <property type="match status" value="1"/>
</dbReference>
<keyword evidence="2" id="KW-0964">Secreted</keyword>
<evidence type="ECO:0000313" key="10">
    <source>
        <dbReference type="EMBL" id="KAI8046186.1"/>
    </source>
</evidence>
<dbReference type="GO" id="GO:0022412">
    <property type="term" value="P:cellular process involved in reproduction in multicellular organism"/>
    <property type="evidence" value="ECO:0007669"/>
    <property type="project" value="UniProtKB-ARBA"/>
</dbReference>
<keyword evidence="11" id="KW-1185">Reference proteome</keyword>
<feature type="coiled-coil region" evidence="9">
    <location>
        <begin position="178"/>
        <end position="205"/>
    </location>
</feature>
<accession>A0A9P9YZX4</accession>
<evidence type="ECO:0000256" key="4">
    <source>
        <dbReference type="ARBA" id="ARBA00022617"/>
    </source>
</evidence>
<keyword evidence="3" id="KW-0575">Peroxidase</keyword>
<dbReference type="GO" id="GO:0020037">
    <property type="term" value="F:heme binding"/>
    <property type="evidence" value="ECO:0007669"/>
    <property type="project" value="InterPro"/>
</dbReference>
<gene>
    <name evidence="10" type="ORF">M5D96_002386</name>
</gene>
<protein>
    <recommendedName>
        <fullName evidence="12">Peroxidase</fullName>
    </recommendedName>
</protein>
<dbReference type="InterPro" id="IPR019791">
    <property type="entry name" value="Haem_peroxidase_animal"/>
</dbReference>
<name>A0A9P9YZX4_9MUSC</name>
<dbReference type="Gene3D" id="1.10.640.10">
    <property type="entry name" value="Haem peroxidase domain superfamily, animal type"/>
    <property type="match status" value="1"/>
</dbReference>
<evidence type="ECO:0000256" key="7">
    <source>
        <dbReference type="ARBA" id="ARBA00023004"/>
    </source>
</evidence>
<dbReference type="CDD" id="cd09823">
    <property type="entry name" value="peroxinectin_like"/>
    <property type="match status" value="1"/>
</dbReference>
<keyword evidence="4 8" id="KW-0349">Heme</keyword>
<dbReference type="PANTHER" id="PTHR11475:SF86">
    <property type="entry name" value="PEROXIDASE"/>
    <property type="match status" value="1"/>
</dbReference>
<evidence type="ECO:0000256" key="1">
    <source>
        <dbReference type="ARBA" id="ARBA00004613"/>
    </source>
</evidence>
<organism evidence="10 11">
    <name type="scientific">Drosophila gunungcola</name>
    <name type="common">fruit fly</name>
    <dbReference type="NCBI Taxonomy" id="103775"/>
    <lineage>
        <taxon>Eukaryota</taxon>
        <taxon>Metazoa</taxon>
        <taxon>Ecdysozoa</taxon>
        <taxon>Arthropoda</taxon>
        <taxon>Hexapoda</taxon>
        <taxon>Insecta</taxon>
        <taxon>Pterygota</taxon>
        <taxon>Neoptera</taxon>
        <taxon>Endopterygota</taxon>
        <taxon>Diptera</taxon>
        <taxon>Brachycera</taxon>
        <taxon>Muscomorpha</taxon>
        <taxon>Ephydroidea</taxon>
        <taxon>Drosophilidae</taxon>
        <taxon>Drosophila</taxon>
        <taxon>Sophophora</taxon>
    </lineage>
</organism>
<dbReference type="FunFam" id="1.10.640.10:FF:000003">
    <property type="entry name" value="chorion peroxidase"/>
    <property type="match status" value="1"/>
</dbReference>
<dbReference type="Proteomes" id="UP001059596">
    <property type="component" value="Chromosome 3R"/>
</dbReference>
<sequence>MHRIPLHMVADPCPETSEYVTMSRVMCPRNLIECELFLKVLRKETDAVFHNFSESAQTSLNVSRKCMNMKNRDVLKKTSQSLDEIICRAPSGTTTFVDAILARSVIYMKSNQHGIACDDLLFYEALDPALKTIEGTIVSQILLCICLYMVREYKASQDKLAMLKDLIGKTPLSDKSEIAMFLSLLQQYDEKINQARRNVEFVQKVQSKTLVPFEGHKLTRKIPFASKACEYLETKYEKLQVKLIILYGTYNSFLDLHCPEKDEIRLIGVLKFSMFLAMNGFLQHASDNIMHVVELIELDDIYFKNVDMYRQTFCVIKRIMEQYIDIMIDCSDLSIITSPEYGDRAGQQLAEFYIWAPSRWCCIEFCGVVGAMRVFLVVLSVLAATVAIKCPYAAIEPLARSKRSAFDIRPGVSDGSLDALIKDFMPKYNANNVHISWAEPPRFGPHQALRCGIPPRDCLNDTRNLQYRSIDGSCNNLLYPEFGISVSRYGRLLPPRQVEQAPNARLISLSLYGEETINDRFRTMASMQWGQFVAHDISQLSLQGAPRDCCAEPRHSRCQVINLPRGGPIAYHTGKTCLHFARSVSEADAICPKSEAPYPEKLTVATAYLDLSSVYGNNPSQNRRVRLLKGGLLKTSYTNGQHWLPVSQNENGDCGIKSECYSVPDIRNQFSPTITLLQTLLVREHNRLAENLALINPHHDDERIFQEARKINIAQFQKITYYDWLPLVVGRTYTYLNGLIYPVEPTEYVNDYDETVNPAAYAEFSAAAFRYAHTQIPGWFSLVAPNRSSNQTMRLSDYLDRSETIRLLNTADNYDAMLRGLATQCQKRSDGNIDREIKHYFHRKEFEEYGSDLKSIDIQRARDFGLASYNDVREFCGLRRAVDWADFAHEIPGEKISLLRRLYATPDDVELSVGGSLEYHVPEALFGPTLLCVVGKQFLNTRRGDRFFFERENAVGFSRAQLAEIRKVSLASLFCNNANYLHLIQPNVFVFPNSQ</sequence>
<keyword evidence="8" id="KW-0479">Metal-binding</keyword>
<dbReference type="GO" id="GO:0004601">
    <property type="term" value="F:peroxidase activity"/>
    <property type="evidence" value="ECO:0007669"/>
    <property type="project" value="UniProtKB-KW"/>
</dbReference>
<keyword evidence="7 8" id="KW-0408">Iron</keyword>
<dbReference type="SUPFAM" id="SSF48113">
    <property type="entry name" value="Heme-dependent peroxidases"/>
    <property type="match status" value="1"/>
</dbReference>
<comment type="caution">
    <text evidence="10">The sequence shown here is derived from an EMBL/GenBank/DDBJ whole genome shotgun (WGS) entry which is preliminary data.</text>
</comment>